<feature type="domain" description="Transposase IS110-like N-terminal" evidence="1">
    <location>
        <begin position="13"/>
        <end position="168"/>
    </location>
</feature>
<dbReference type="InterPro" id="IPR003346">
    <property type="entry name" value="Transposase_20"/>
</dbReference>
<dbReference type="Pfam" id="PF02371">
    <property type="entry name" value="Transposase_20"/>
    <property type="match status" value="1"/>
</dbReference>
<dbReference type="GO" id="GO:0003677">
    <property type="term" value="F:DNA binding"/>
    <property type="evidence" value="ECO:0007669"/>
    <property type="project" value="InterPro"/>
</dbReference>
<evidence type="ECO:0000259" key="2">
    <source>
        <dbReference type="Pfam" id="PF02371"/>
    </source>
</evidence>
<dbReference type="Pfam" id="PF01548">
    <property type="entry name" value="DEDD_Tnp_IS110"/>
    <property type="match status" value="1"/>
</dbReference>
<dbReference type="GO" id="GO:0004803">
    <property type="term" value="F:transposase activity"/>
    <property type="evidence" value="ECO:0007669"/>
    <property type="project" value="InterPro"/>
</dbReference>
<dbReference type="PATRIC" id="fig|294.131.peg.5291"/>
<dbReference type="InterPro" id="IPR047650">
    <property type="entry name" value="Transpos_IS110"/>
</dbReference>
<evidence type="ECO:0000259" key="1">
    <source>
        <dbReference type="Pfam" id="PF01548"/>
    </source>
</evidence>
<dbReference type="EMBL" id="LACD01000049">
    <property type="protein sequence ID" value="KJZ33742.1"/>
    <property type="molecule type" value="Genomic_DNA"/>
</dbReference>
<reference evidence="3 4" key="1">
    <citation type="submission" date="2015-03" db="EMBL/GenBank/DDBJ databases">
        <title>Comparative genomics of Pseudomonas insights into diversity of traits involved in vanlence and defense.</title>
        <authorList>
            <person name="Qin Y."/>
        </authorList>
    </citation>
    <scope>NUCLEOTIDE SEQUENCE [LARGE SCALE GENOMIC DNA]</scope>
    <source>
        <strain evidence="3 4">C3</strain>
    </source>
</reference>
<accession>A0A0F4SRM6</accession>
<organism evidence="3 4">
    <name type="scientific">Pseudomonas fluorescens</name>
    <dbReference type="NCBI Taxonomy" id="294"/>
    <lineage>
        <taxon>Bacteria</taxon>
        <taxon>Pseudomonadati</taxon>
        <taxon>Pseudomonadota</taxon>
        <taxon>Gammaproteobacteria</taxon>
        <taxon>Pseudomonadales</taxon>
        <taxon>Pseudomonadaceae</taxon>
        <taxon>Pseudomonas</taxon>
    </lineage>
</organism>
<name>A0A0F4SRM6_PSEFL</name>
<comment type="caution">
    <text evidence="3">The sequence shown here is derived from an EMBL/GenBank/DDBJ whole genome shotgun (WGS) entry which is preliminary data.</text>
</comment>
<dbReference type="AlphaFoldDB" id="A0A0F4SRM6"/>
<protein>
    <submittedName>
        <fullName evidence="3">Transposase</fullName>
    </submittedName>
</protein>
<feature type="domain" description="Transposase IS116/IS110/IS902 C-terminal" evidence="2">
    <location>
        <begin position="278"/>
        <end position="362"/>
    </location>
</feature>
<dbReference type="GO" id="GO:0006313">
    <property type="term" value="P:DNA transposition"/>
    <property type="evidence" value="ECO:0007669"/>
    <property type="project" value="InterPro"/>
</dbReference>
<sequence>MKTLLSQRFTAYIGIDWADTKHDVCLQVAGETLRHFSVIDHTPQSIDRWAKSLLERYGAPIAIALELNKGPLVAALQKYEFFCLFPINPSTLARHRKTFVRSGAKDDPTDAQWALELLLTHPQRFPQLMPQSPAMRILASLTEHRRALVNERVKVSNRLICTLKQYYPLALELFGNHDTVVFCDFLMRWPTLEHIKHSRQSAFLKFFNEHNARHPQLNQARWEIITQAMPLTQDPGVIRPSQLYATALASQLKGLISTIKDYDREIEETANSLADYPIFNALPGAGQHLAPRLMVAFGEQRDRFSDASAMQRYAGIAPVTQRSGKKKVVYWRYQCATFLRQTFVEWAAHSITQSTWAEAYYRQQRAKGCSYQAALRALAFKWIRIVYRCWKTSTFYDEKAYLQALTRRGSTLIEAPMEEAAG</sequence>
<evidence type="ECO:0000313" key="3">
    <source>
        <dbReference type="EMBL" id="KJZ33742.1"/>
    </source>
</evidence>
<dbReference type="PANTHER" id="PTHR33055:SF3">
    <property type="entry name" value="PUTATIVE TRANSPOSASE FOR IS117-RELATED"/>
    <property type="match status" value="1"/>
</dbReference>
<dbReference type="NCBIfam" id="NF033542">
    <property type="entry name" value="transpos_IS110"/>
    <property type="match status" value="1"/>
</dbReference>
<evidence type="ECO:0000313" key="4">
    <source>
        <dbReference type="Proteomes" id="UP000033500"/>
    </source>
</evidence>
<gene>
    <name evidence="3" type="ORF">VC34_29605</name>
</gene>
<dbReference type="Proteomes" id="UP000033500">
    <property type="component" value="Unassembled WGS sequence"/>
</dbReference>
<dbReference type="PANTHER" id="PTHR33055">
    <property type="entry name" value="TRANSPOSASE FOR INSERTION SEQUENCE ELEMENT IS1111A"/>
    <property type="match status" value="1"/>
</dbReference>
<dbReference type="InterPro" id="IPR002525">
    <property type="entry name" value="Transp_IS110-like_N"/>
</dbReference>
<dbReference type="RefSeq" id="WP_046049774.1">
    <property type="nucleotide sequence ID" value="NZ_LACD01000049.1"/>
</dbReference>
<proteinExistence type="predicted"/>